<organism evidence="1 2">
    <name type="scientific">Yersinia pseudotuberculosis serotype O:1b (strain IP 31758)</name>
    <dbReference type="NCBI Taxonomy" id="349747"/>
    <lineage>
        <taxon>Bacteria</taxon>
        <taxon>Pseudomonadati</taxon>
        <taxon>Pseudomonadota</taxon>
        <taxon>Gammaproteobacteria</taxon>
        <taxon>Enterobacterales</taxon>
        <taxon>Yersiniaceae</taxon>
        <taxon>Yersinia</taxon>
    </lineage>
</organism>
<dbReference type="KEGG" id="ypi:YpsIP31758_A0034"/>
<evidence type="ECO:0000313" key="2">
    <source>
        <dbReference type="Proteomes" id="UP000002412"/>
    </source>
</evidence>
<dbReference type="HOGENOM" id="CLU_1746779_0_0_6"/>
<reference evidence="1 2" key="1">
    <citation type="journal article" date="2007" name="PLoS Genet.">
        <title>The complete genome sequence of Yersinia pseudotuberculosis IP31758, the causative agent of Far East scarlet-like fever.</title>
        <authorList>
            <person name="Eppinger M."/>
            <person name="Rosovitz M.J."/>
            <person name="Fricke W.F."/>
            <person name="Rasko D.A."/>
            <person name="Kokorina G."/>
            <person name="Fayolle C."/>
            <person name="Lindler L.E."/>
            <person name="Carniel E."/>
            <person name="Ravel J."/>
        </authorList>
    </citation>
    <scope>NUCLEOTIDE SEQUENCE [LARGE SCALE GENOMIC DNA]</scope>
    <source>
        <strain evidence="1 2">IP 31758</strain>
        <plasmid evidence="2">Plasmid plasmid_59kb</plasmid>
    </source>
</reference>
<dbReference type="AlphaFoldDB" id="A0A0U1QTB3"/>
<name>A0A0U1QTB3_YERP3</name>
<sequence length="139" mass="16046">MNIDLPNIEEQRKMLFADNVEKSCAALRNNLNAPHFSATSGVEVQTYGDKHLRTEQQGWEVPAPELIYAWFEQFKEVFPEYNSDKKLAALLGLHTSGDRRIRSFKNGEQKIPYGVWRKFLVLTGRVNQEIIPVMGFFND</sequence>
<evidence type="ECO:0000313" key="1">
    <source>
        <dbReference type="EMBL" id="ABS45622.1"/>
    </source>
</evidence>
<geneLocation type="plasmid" evidence="2">
    <name>plasmid_59kb</name>
</geneLocation>
<dbReference type="Proteomes" id="UP000002412">
    <property type="component" value="Plasmid p_59kb"/>
</dbReference>
<gene>
    <name evidence="1" type="ordered locus">YpsIP31758_A0034</name>
</gene>
<accession>A0A0U1QTB3</accession>
<keyword evidence="1" id="KW-0614">Plasmid</keyword>
<dbReference type="EMBL" id="CP000718">
    <property type="protein sequence ID" value="ABS45622.1"/>
    <property type="molecule type" value="Genomic_DNA"/>
</dbReference>
<proteinExistence type="predicted"/>
<protein>
    <submittedName>
        <fullName evidence="1">Uncharacterized protein</fullName>
    </submittedName>
</protein>